<evidence type="ECO:0000313" key="2">
    <source>
        <dbReference type="Proteomes" id="UP000663868"/>
    </source>
</evidence>
<evidence type="ECO:0000313" key="1">
    <source>
        <dbReference type="EMBL" id="CAF4253226.1"/>
    </source>
</evidence>
<gene>
    <name evidence="1" type="ORF">KXQ929_LOCUS42924</name>
</gene>
<name>A0A820ESG1_9BILA</name>
<dbReference type="EMBL" id="CAJOBB010010938">
    <property type="protein sequence ID" value="CAF4253226.1"/>
    <property type="molecule type" value="Genomic_DNA"/>
</dbReference>
<reference evidence="1" key="1">
    <citation type="submission" date="2021-02" db="EMBL/GenBank/DDBJ databases">
        <authorList>
            <person name="Nowell W R."/>
        </authorList>
    </citation>
    <scope>NUCLEOTIDE SEQUENCE</scope>
</reference>
<proteinExistence type="predicted"/>
<accession>A0A820ESG1</accession>
<comment type="caution">
    <text evidence="1">The sequence shown here is derived from an EMBL/GenBank/DDBJ whole genome shotgun (WGS) entry which is preliminary data.</text>
</comment>
<feature type="non-terminal residue" evidence="1">
    <location>
        <position position="1"/>
    </location>
</feature>
<dbReference type="Proteomes" id="UP000663868">
    <property type="component" value="Unassembled WGS sequence"/>
</dbReference>
<organism evidence="1 2">
    <name type="scientific">Adineta steineri</name>
    <dbReference type="NCBI Taxonomy" id="433720"/>
    <lineage>
        <taxon>Eukaryota</taxon>
        <taxon>Metazoa</taxon>
        <taxon>Spiralia</taxon>
        <taxon>Gnathifera</taxon>
        <taxon>Rotifera</taxon>
        <taxon>Eurotatoria</taxon>
        <taxon>Bdelloidea</taxon>
        <taxon>Adinetida</taxon>
        <taxon>Adinetidae</taxon>
        <taxon>Adineta</taxon>
    </lineage>
</organism>
<sequence>TFLHFIERLRAVCDRGLPLDACICNNNLEECLEDAD</sequence>
<dbReference type="AlphaFoldDB" id="A0A820ESG1"/>
<protein>
    <submittedName>
        <fullName evidence="1">Uncharacterized protein</fullName>
    </submittedName>
</protein>